<dbReference type="Gene3D" id="2.60.40.10">
    <property type="entry name" value="Immunoglobulins"/>
    <property type="match status" value="2"/>
</dbReference>
<dbReference type="InterPro" id="IPR013783">
    <property type="entry name" value="Ig-like_fold"/>
</dbReference>
<dbReference type="GO" id="GO:0009269">
    <property type="term" value="P:response to desiccation"/>
    <property type="evidence" value="ECO:0007669"/>
    <property type="project" value="InterPro"/>
</dbReference>
<comment type="caution">
    <text evidence="3">The sequence shown here is derived from an EMBL/GenBank/DDBJ whole genome shotgun (WGS) entry which is preliminary data.</text>
</comment>
<evidence type="ECO:0000313" key="4">
    <source>
        <dbReference type="Proteomes" id="UP001321047"/>
    </source>
</evidence>
<evidence type="ECO:0000256" key="1">
    <source>
        <dbReference type="SAM" id="MobiDB-lite"/>
    </source>
</evidence>
<evidence type="ECO:0000313" key="3">
    <source>
        <dbReference type="EMBL" id="MCU4750750.1"/>
    </source>
</evidence>
<dbReference type="InterPro" id="IPR004864">
    <property type="entry name" value="LEA_2"/>
</dbReference>
<keyword evidence="4" id="KW-1185">Reference proteome</keyword>
<evidence type="ECO:0000259" key="2">
    <source>
        <dbReference type="SMART" id="SM00769"/>
    </source>
</evidence>
<feature type="compositionally biased region" description="Acidic residues" evidence="1">
    <location>
        <begin position="314"/>
        <end position="323"/>
    </location>
</feature>
<dbReference type="Pfam" id="PF03168">
    <property type="entry name" value="LEA_2"/>
    <property type="match status" value="1"/>
</dbReference>
<name>A0AAP2Z606_9EURY</name>
<dbReference type="SUPFAM" id="SSF117070">
    <property type="entry name" value="LEA14-like"/>
    <property type="match status" value="2"/>
</dbReference>
<dbReference type="RefSeq" id="WP_342805833.1">
    <property type="nucleotide sequence ID" value="NZ_JAOPJZ010000001.1"/>
</dbReference>
<accession>A0AAP2Z606</accession>
<dbReference type="InterPro" id="IPR013990">
    <property type="entry name" value="WHy-dom"/>
</dbReference>
<dbReference type="SMART" id="SM00769">
    <property type="entry name" value="WHy"/>
    <property type="match status" value="2"/>
</dbReference>
<dbReference type="Proteomes" id="UP001321047">
    <property type="component" value="Unassembled WGS sequence"/>
</dbReference>
<protein>
    <submittedName>
        <fullName evidence="3">LEA type 2 family protein</fullName>
    </submittedName>
</protein>
<sequence>MVRNRIQSLLFGSGVRILLSLLLAVVVLIGGAYATGFIGVPAVESVDNEFGNVTETDTEILTEMTVTNPNPIGAAAADVNATYVVWMNDVEMAEGGGDEIRLEPGTSTESFRTEMRNERIPNWWVTHIENDEETHVLIDATVSSGLLDRSTSISDERTIETDLLSSFNSDETRPIDANRALVDDPFLYVNETRGQWGDVDDRHTELELAFDMYNPQDYAIPMTRLGYEITMNDVVIGQGESDREHVLQPGRETTVDTTTHIENRNLDDWWVTHVENEEVSELRIEFTADFELAAGTTISIPLEEMTYEETVETDIWGNEEDTENGTNDAAGEDGEETQSDGDESTDDGAADDGETSTDDDETNDEDDGAEDSGGDETDEEDDDGGLLSLFFL</sequence>
<feature type="region of interest" description="Disordered" evidence="1">
    <location>
        <begin position="314"/>
        <end position="392"/>
    </location>
</feature>
<gene>
    <name evidence="3" type="ORF">OB919_01940</name>
</gene>
<reference evidence="3 4" key="1">
    <citation type="submission" date="2022-09" db="EMBL/GenBank/DDBJ databases">
        <title>Enrichment on poylsaccharides allowed isolation of novel metabolic and taxonomic groups of Haloarchaea.</title>
        <authorList>
            <person name="Sorokin D.Y."/>
            <person name="Elcheninov A.G."/>
            <person name="Khizhniak T.V."/>
            <person name="Kolganova T.V."/>
            <person name="Kublanov I.V."/>
        </authorList>
    </citation>
    <scope>NUCLEOTIDE SEQUENCE [LARGE SCALE GENOMIC DNA]</scope>
    <source>
        <strain evidence="3 4">AArc-curdl1</strain>
    </source>
</reference>
<feature type="compositionally biased region" description="Acidic residues" evidence="1">
    <location>
        <begin position="330"/>
        <end position="384"/>
    </location>
</feature>
<feature type="domain" description="Water stress and hypersensitive response" evidence="2">
    <location>
        <begin position="189"/>
        <end position="307"/>
    </location>
</feature>
<dbReference type="AlphaFoldDB" id="A0AAP2Z606"/>
<feature type="domain" description="Water stress and hypersensitive response" evidence="2">
    <location>
        <begin position="43"/>
        <end position="159"/>
    </location>
</feature>
<dbReference type="EMBL" id="JAOPJZ010000001">
    <property type="protein sequence ID" value="MCU4750750.1"/>
    <property type="molecule type" value="Genomic_DNA"/>
</dbReference>
<proteinExistence type="predicted"/>
<organism evidence="3 4">
    <name type="scientific">Natronosalvus hydrolyticus</name>
    <dbReference type="NCBI Taxonomy" id="2979988"/>
    <lineage>
        <taxon>Archaea</taxon>
        <taxon>Methanobacteriati</taxon>
        <taxon>Methanobacteriota</taxon>
        <taxon>Stenosarchaea group</taxon>
        <taxon>Halobacteria</taxon>
        <taxon>Halobacteriales</taxon>
        <taxon>Natrialbaceae</taxon>
        <taxon>Natronosalvus</taxon>
    </lineage>
</organism>